<organism evidence="9 10">
    <name type="scientific">Echinicola jeungdonensis</name>
    <dbReference type="NCBI Taxonomy" id="709343"/>
    <lineage>
        <taxon>Bacteria</taxon>
        <taxon>Pseudomonadati</taxon>
        <taxon>Bacteroidota</taxon>
        <taxon>Cytophagia</taxon>
        <taxon>Cytophagales</taxon>
        <taxon>Cyclobacteriaceae</taxon>
        <taxon>Echinicola</taxon>
    </lineage>
</organism>
<dbReference type="NCBIfam" id="NF001221">
    <property type="entry name" value="PRK00197.1"/>
    <property type="match status" value="1"/>
</dbReference>
<evidence type="ECO:0000256" key="7">
    <source>
        <dbReference type="HAMAP-Rule" id="MF_00412"/>
    </source>
</evidence>
<feature type="domain" description="Aldehyde dehydrogenase" evidence="8">
    <location>
        <begin position="26"/>
        <end position="264"/>
    </location>
</feature>
<comment type="function">
    <text evidence="7">Catalyzes the NADPH-dependent reduction of L-glutamate 5-phosphate into L-glutamate 5-semialdehyde and phosphate. The product spontaneously undergoes cyclization to form 1-pyrroline-5-carboxylate.</text>
</comment>
<dbReference type="Pfam" id="PF00171">
    <property type="entry name" value="Aldedh"/>
    <property type="match status" value="2"/>
</dbReference>
<dbReference type="InterPro" id="IPR015590">
    <property type="entry name" value="Aldehyde_DH_dom"/>
</dbReference>
<protein>
    <recommendedName>
        <fullName evidence="7">Gamma-glutamyl phosphate reductase</fullName>
        <shortName evidence="7">GPR</shortName>
        <ecNumber evidence="7">1.2.1.41</ecNumber>
    </recommendedName>
    <alternativeName>
        <fullName evidence="7">Glutamate-5-semialdehyde dehydrogenase</fullName>
    </alternativeName>
    <alternativeName>
        <fullName evidence="7">Glutamyl-gamma-semialdehyde dehydrogenase</fullName>
        <shortName evidence="7">GSA dehydrogenase</shortName>
    </alternativeName>
</protein>
<dbReference type="InterPro" id="IPR016163">
    <property type="entry name" value="Ald_DH_C"/>
</dbReference>
<keyword evidence="7" id="KW-0963">Cytoplasm</keyword>
<reference evidence="9 10" key="1">
    <citation type="submission" date="2024-09" db="EMBL/GenBank/DDBJ databases">
        <authorList>
            <person name="Sun Q."/>
            <person name="Mori K."/>
        </authorList>
    </citation>
    <scope>NUCLEOTIDE SEQUENCE [LARGE SCALE GENOMIC DNA]</scope>
    <source>
        <strain evidence="9 10">CECT 7682</strain>
    </source>
</reference>
<dbReference type="PIRSF" id="PIRSF000151">
    <property type="entry name" value="GPR"/>
    <property type="match status" value="1"/>
</dbReference>
<comment type="subcellular location">
    <subcellularLocation>
        <location evidence="7">Cytoplasm</location>
    </subcellularLocation>
</comment>
<evidence type="ECO:0000313" key="10">
    <source>
        <dbReference type="Proteomes" id="UP001589654"/>
    </source>
</evidence>
<sequence>MELLDTAVKNRVLESMMKIIDKKRDKILEANKADLDAFQKDDQALYDRLVVDQSKIDGMIQAVREVMEQEDPVGKVISKRSLPNGLEIVNQTAPFGTIMIIYESRPDVTIEAAVLAFKANSKILLKGGKEAINSNKVLVECWHEALEENGLSKDWIELFTLNREETQAFLKNPSEKLDLIVPRGGERLIAFVKEHAQCAVLVSGRGNNFAYVADDADWELAKKVMVNAKTQKISGCNALDKILVDQSIPDFEGKLKDLAETLKSHKVEIVAEKEVLPLLNGASEIPSEDTWYEEFLALKALVGQVKGLDEAISKINKYSGGHSSTILTKDKEKAAKFMEQVDSAAVYHNASTRFTDGGQMGVGAELAISTDKLHHRGPLGLEQLVTNKYYVFGSGQIRE</sequence>
<evidence type="ECO:0000256" key="2">
    <source>
        <dbReference type="ARBA" id="ARBA00022605"/>
    </source>
</evidence>
<dbReference type="Gene3D" id="3.40.605.10">
    <property type="entry name" value="Aldehyde Dehydrogenase, Chain A, domain 1"/>
    <property type="match status" value="1"/>
</dbReference>
<keyword evidence="2 7" id="KW-0028">Amino-acid biosynthesis</keyword>
<dbReference type="PANTHER" id="PTHR11063:SF8">
    <property type="entry name" value="DELTA-1-PYRROLINE-5-CARBOXYLATE SYNTHASE"/>
    <property type="match status" value="1"/>
</dbReference>
<gene>
    <name evidence="7" type="primary">proA</name>
    <name evidence="9" type="ORF">ACFFUR_07665</name>
</gene>
<keyword evidence="5 7" id="KW-0560">Oxidoreductase</keyword>
<name>A0ABV5J6S2_9BACT</name>
<feature type="domain" description="Aldehyde dehydrogenase" evidence="8">
    <location>
        <begin position="301"/>
        <end position="356"/>
    </location>
</feature>
<dbReference type="Gene3D" id="3.40.309.10">
    <property type="entry name" value="Aldehyde Dehydrogenase, Chain A, domain 2"/>
    <property type="match status" value="1"/>
</dbReference>
<keyword evidence="3 7" id="KW-0641">Proline biosynthesis</keyword>
<evidence type="ECO:0000256" key="4">
    <source>
        <dbReference type="ARBA" id="ARBA00022857"/>
    </source>
</evidence>
<dbReference type="Proteomes" id="UP001589654">
    <property type="component" value="Unassembled WGS sequence"/>
</dbReference>
<dbReference type="InterPro" id="IPR012134">
    <property type="entry name" value="Glu-5-SA_DH"/>
</dbReference>
<evidence type="ECO:0000256" key="5">
    <source>
        <dbReference type="ARBA" id="ARBA00023002"/>
    </source>
</evidence>
<keyword evidence="10" id="KW-1185">Reference proteome</keyword>
<dbReference type="InterPro" id="IPR000965">
    <property type="entry name" value="GPR_dom"/>
</dbReference>
<comment type="catalytic activity">
    <reaction evidence="6 7">
        <text>L-glutamate 5-semialdehyde + phosphate + NADP(+) = L-glutamyl 5-phosphate + NADPH + H(+)</text>
        <dbReference type="Rhea" id="RHEA:19541"/>
        <dbReference type="ChEBI" id="CHEBI:15378"/>
        <dbReference type="ChEBI" id="CHEBI:43474"/>
        <dbReference type="ChEBI" id="CHEBI:57783"/>
        <dbReference type="ChEBI" id="CHEBI:58066"/>
        <dbReference type="ChEBI" id="CHEBI:58274"/>
        <dbReference type="ChEBI" id="CHEBI:58349"/>
        <dbReference type="EC" id="1.2.1.41"/>
    </reaction>
</comment>
<dbReference type="CDD" id="cd07079">
    <property type="entry name" value="ALDH_F18-19_ProA-GPR"/>
    <property type="match status" value="1"/>
</dbReference>
<dbReference type="RefSeq" id="WP_290246313.1">
    <property type="nucleotide sequence ID" value="NZ_JAUFQT010000001.1"/>
</dbReference>
<evidence type="ECO:0000256" key="6">
    <source>
        <dbReference type="ARBA" id="ARBA00049024"/>
    </source>
</evidence>
<dbReference type="PANTHER" id="PTHR11063">
    <property type="entry name" value="GLUTAMATE SEMIALDEHYDE DEHYDROGENASE"/>
    <property type="match status" value="1"/>
</dbReference>
<dbReference type="EC" id="1.2.1.41" evidence="7"/>
<comment type="caution">
    <text evidence="9">The sequence shown here is derived from an EMBL/GenBank/DDBJ whole genome shotgun (WGS) entry which is preliminary data.</text>
</comment>
<evidence type="ECO:0000313" key="9">
    <source>
        <dbReference type="EMBL" id="MFB9211679.1"/>
    </source>
</evidence>
<comment type="similarity">
    <text evidence="7">Belongs to the gamma-glutamyl phosphate reductase family.</text>
</comment>
<evidence type="ECO:0000256" key="1">
    <source>
        <dbReference type="ARBA" id="ARBA00004985"/>
    </source>
</evidence>
<evidence type="ECO:0000256" key="3">
    <source>
        <dbReference type="ARBA" id="ARBA00022650"/>
    </source>
</evidence>
<evidence type="ECO:0000259" key="8">
    <source>
        <dbReference type="Pfam" id="PF00171"/>
    </source>
</evidence>
<dbReference type="SUPFAM" id="SSF53720">
    <property type="entry name" value="ALDH-like"/>
    <property type="match status" value="1"/>
</dbReference>
<comment type="pathway">
    <text evidence="1 7">Amino-acid biosynthesis; L-proline biosynthesis; L-glutamate 5-semialdehyde from L-glutamate: step 2/2.</text>
</comment>
<dbReference type="NCBIfam" id="TIGR00407">
    <property type="entry name" value="proA"/>
    <property type="match status" value="1"/>
</dbReference>
<dbReference type="EMBL" id="JBHMEW010000052">
    <property type="protein sequence ID" value="MFB9211679.1"/>
    <property type="molecule type" value="Genomic_DNA"/>
</dbReference>
<dbReference type="InterPro" id="IPR016161">
    <property type="entry name" value="Ald_DH/histidinol_DH"/>
</dbReference>
<keyword evidence="4 7" id="KW-0521">NADP</keyword>
<proteinExistence type="inferred from homology"/>
<dbReference type="InterPro" id="IPR016162">
    <property type="entry name" value="Ald_DH_N"/>
</dbReference>
<dbReference type="GO" id="GO:0004350">
    <property type="term" value="F:glutamate-5-semialdehyde dehydrogenase activity"/>
    <property type="evidence" value="ECO:0007669"/>
    <property type="project" value="UniProtKB-EC"/>
</dbReference>
<dbReference type="HAMAP" id="MF_00412">
    <property type="entry name" value="ProA"/>
    <property type="match status" value="1"/>
</dbReference>
<accession>A0ABV5J6S2</accession>